<sequence length="190" mass="21196">MQTSPLKIHLFDGIPFVDSPYERAFVRRDIFASQFIIECQGLLELPEDEPVHGTWWTSATLTLGESGLIQDAVALARQCVENHDFVLDRSSDELDFRPQLIHVHDRRDRLVLAGSAAGSAIAWCVPVGSDEEAAAVATEACTVQAEGSVEYGWDNYETARSLWLRADSLRGRLVDPYWRAHARNALTSLL</sequence>
<evidence type="ECO:0000313" key="1">
    <source>
        <dbReference type="EMBL" id="GAJ29303.1"/>
    </source>
</evidence>
<dbReference type="EMBL" id="BAND01000059">
    <property type="protein sequence ID" value="GAJ29303.1"/>
    <property type="molecule type" value="Genomic_DNA"/>
</dbReference>
<dbReference type="AlphaFoldDB" id="A0A023D566"/>
<accession>A0A023D566</accession>
<organism evidence="1 2">
    <name type="scientific">Acidomonas methanolica NBRC 104435</name>
    <dbReference type="NCBI Taxonomy" id="1231351"/>
    <lineage>
        <taxon>Bacteria</taxon>
        <taxon>Pseudomonadati</taxon>
        <taxon>Pseudomonadota</taxon>
        <taxon>Alphaproteobacteria</taxon>
        <taxon>Acetobacterales</taxon>
        <taxon>Acetobacteraceae</taxon>
        <taxon>Acidomonas</taxon>
    </lineage>
</organism>
<dbReference type="RefSeq" id="WP_042058993.1">
    <property type="nucleotide sequence ID" value="NZ_BAND01000059.1"/>
</dbReference>
<dbReference type="Proteomes" id="UP000019760">
    <property type="component" value="Unassembled WGS sequence"/>
</dbReference>
<reference evidence="2" key="1">
    <citation type="journal article" date="2014" name="FEMS Microbiol. Lett.">
        <title>Draft Genomic DNA Sequence of the Facultatively Methylotrophic Bacterium Acidomonas methanolica type strain MB58.</title>
        <authorList>
            <person name="Higashiura N."/>
            <person name="Hadano H."/>
            <person name="Hirakawa H."/>
            <person name="Matsutani M."/>
            <person name="Takabe S."/>
            <person name="Matsushita K."/>
            <person name="Azuma Y."/>
        </authorList>
    </citation>
    <scope>NUCLEOTIDE SEQUENCE [LARGE SCALE GENOMIC DNA]</scope>
    <source>
        <strain evidence="2">MB58</strain>
    </source>
</reference>
<protein>
    <submittedName>
        <fullName evidence="1">Uncharacterized protein</fullName>
    </submittedName>
</protein>
<name>A0A023D566_ACIMT</name>
<evidence type="ECO:0000313" key="2">
    <source>
        <dbReference type="Proteomes" id="UP000019760"/>
    </source>
</evidence>
<reference evidence="1 2" key="2">
    <citation type="journal article" date="2014" name="FEMS Microbiol. Lett.">
        <title>Draft genomic DNA sequence of the facultatively methylotrophic bacterium Acidomonas methanolica type strain MB58.</title>
        <authorList>
            <person name="Higashiura N."/>
            <person name="Hadano H."/>
            <person name="Hirakawa H."/>
            <person name="Matsutani M."/>
            <person name="Takabe S."/>
            <person name="Matsushita K."/>
            <person name="Azuma Y."/>
        </authorList>
    </citation>
    <scope>NUCLEOTIDE SEQUENCE [LARGE SCALE GENOMIC DNA]</scope>
    <source>
        <strain evidence="1 2">MB58</strain>
    </source>
</reference>
<proteinExistence type="predicted"/>
<comment type="caution">
    <text evidence="1">The sequence shown here is derived from an EMBL/GenBank/DDBJ whole genome shotgun (WGS) entry which is preliminary data.</text>
</comment>
<keyword evidence="2" id="KW-1185">Reference proteome</keyword>
<dbReference type="OrthoDB" id="7375890at2"/>
<gene>
    <name evidence="1" type="ORF">Amme_059_022</name>
</gene>